<dbReference type="InterPro" id="IPR039374">
    <property type="entry name" value="SIP_fam"/>
</dbReference>
<dbReference type="InterPro" id="IPR039261">
    <property type="entry name" value="FNR_nucleotide-bd"/>
</dbReference>
<dbReference type="InterPro" id="IPR017927">
    <property type="entry name" value="FAD-bd_FR_type"/>
</dbReference>
<evidence type="ECO:0000313" key="2">
    <source>
        <dbReference type="EMBL" id="PVZ14654.1"/>
    </source>
</evidence>
<dbReference type="Pfam" id="PF08021">
    <property type="entry name" value="FAD_binding_9"/>
    <property type="match status" value="1"/>
</dbReference>
<keyword evidence="3" id="KW-1185">Reference proteome</keyword>
<dbReference type="OrthoDB" id="3291337at2"/>
<accession>A0A2U1FR75</accession>
<protein>
    <submittedName>
        <fullName evidence="2">NADPH-dependent ferric siderophore reductase</fullName>
    </submittedName>
</protein>
<organism evidence="2 3">
    <name type="scientific">Actinomycetospora cinnamomea</name>
    <dbReference type="NCBI Taxonomy" id="663609"/>
    <lineage>
        <taxon>Bacteria</taxon>
        <taxon>Bacillati</taxon>
        <taxon>Actinomycetota</taxon>
        <taxon>Actinomycetes</taxon>
        <taxon>Pseudonocardiales</taxon>
        <taxon>Pseudonocardiaceae</taxon>
        <taxon>Actinomycetospora</taxon>
    </lineage>
</organism>
<dbReference type="Gene3D" id="2.40.30.10">
    <property type="entry name" value="Translation factors"/>
    <property type="match status" value="1"/>
</dbReference>
<dbReference type="RefSeq" id="WP_116706470.1">
    <property type="nucleotide sequence ID" value="NZ_QEKW01000001.1"/>
</dbReference>
<dbReference type="Pfam" id="PF04954">
    <property type="entry name" value="SIP"/>
    <property type="match status" value="1"/>
</dbReference>
<feature type="domain" description="FAD-binding FR-type" evidence="1">
    <location>
        <begin position="28"/>
        <end position="151"/>
    </location>
</feature>
<comment type="caution">
    <text evidence="2">The sequence shown here is derived from an EMBL/GenBank/DDBJ whole genome shotgun (WGS) entry which is preliminary data.</text>
</comment>
<dbReference type="PANTHER" id="PTHR30157">
    <property type="entry name" value="FERRIC REDUCTASE, NADPH-DEPENDENT"/>
    <property type="match status" value="1"/>
</dbReference>
<dbReference type="SUPFAM" id="SSF63380">
    <property type="entry name" value="Riboflavin synthase domain-like"/>
    <property type="match status" value="1"/>
</dbReference>
<dbReference type="PANTHER" id="PTHR30157:SF0">
    <property type="entry name" value="NADPH-DEPENDENT FERRIC-CHELATE REDUCTASE"/>
    <property type="match status" value="1"/>
</dbReference>
<dbReference type="EMBL" id="QEKW01000001">
    <property type="protein sequence ID" value="PVZ14654.1"/>
    <property type="molecule type" value="Genomic_DNA"/>
</dbReference>
<reference evidence="2 3" key="1">
    <citation type="submission" date="2018-04" db="EMBL/GenBank/DDBJ databases">
        <title>Genomic Encyclopedia of Type Strains, Phase IV (KMG-IV): sequencing the most valuable type-strain genomes for metagenomic binning, comparative biology and taxonomic classification.</title>
        <authorList>
            <person name="Goeker M."/>
        </authorList>
    </citation>
    <scope>NUCLEOTIDE SEQUENCE [LARGE SCALE GENOMIC DNA]</scope>
    <source>
        <strain evidence="2 3">DSM 45771</strain>
    </source>
</reference>
<evidence type="ECO:0000259" key="1">
    <source>
        <dbReference type="PROSITE" id="PS51384"/>
    </source>
</evidence>
<dbReference type="InterPro" id="IPR017938">
    <property type="entry name" value="Riboflavin_synthase-like_b-brl"/>
</dbReference>
<sequence length="290" mass="31038">MTSVDTPAPARQWIDGAPAPVSRVLYGLRPRLAEVVRVERLTPRMARVTLAGDFSELPGAAATDHVKVFFPSPGDELPVMPQVGEHGLVPPPPGTPRNYRDYTVRRLDREAGELDLDMVVHAGGLAGAWAASARPGLRVGVLGPRGSEVVDDSLDWYVLAGDETALPAIGRWLAELPAGARAEVFCEVADAAEEQELASAADLTVHWLHRDGVPAGEATLLHDALAAMTPPAGRGFVWVAGEAGALRPVRRMLRAREDVCSRHLDVDGYWRRGVVNHDHHAPGGDDGAPE</sequence>
<dbReference type="PROSITE" id="PS51384">
    <property type="entry name" value="FAD_FR"/>
    <property type="match status" value="1"/>
</dbReference>
<evidence type="ECO:0000313" key="3">
    <source>
        <dbReference type="Proteomes" id="UP000245639"/>
    </source>
</evidence>
<dbReference type="GO" id="GO:0016491">
    <property type="term" value="F:oxidoreductase activity"/>
    <property type="evidence" value="ECO:0007669"/>
    <property type="project" value="InterPro"/>
</dbReference>
<dbReference type="AlphaFoldDB" id="A0A2U1FR75"/>
<dbReference type="Proteomes" id="UP000245639">
    <property type="component" value="Unassembled WGS sequence"/>
</dbReference>
<proteinExistence type="predicted"/>
<dbReference type="InterPro" id="IPR007037">
    <property type="entry name" value="SIP_rossman_dom"/>
</dbReference>
<dbReference type="Gene3D" id="3.40.50.80">
    <property type="entry name" value="Nucleotide-binding domain of ferredoxin-NADP reductase (FNR) module"/>
    <property type="match status" value="1"/>
</dbReference>
<dbReference type="CDD" id="cd06193">
    <property type="entry name" value="siderophore_interacting"/>
    <property type="match status" value="1"/>
</dbReference>
<gene>
    <name evidence="2" type="ORF">C8D89_101521</name>
</gene>
<dbReference type="InterPro" id="IPR013113">
    <property type="entry name" value="SIP_FAD-bd"/>
</dbReference>
<name>A0A2U1FR75_9PSEU</name>